<evidence type="ECO:0000313" key="8">
    <source>
        <dbReference type="EMBL" id="KAF2638894.1"/>
    </source>
</evidence>
<evidence type="ECO:0000256" key="2">
    <source>
        <dbReference type="ARBA" id="ARBA00008911"/>
    </source>
</evidence>
<dbReference type="GO" id="GO:0003849">
    <property type="term" value="F:3-deoxy-7-phosphoheptulonate synthase activity"/>
    <property type="evidence" value="ECO:0007669"/>
    <property type="project" value="UniProtKB-EC"/>
</dbReference>
<dbReference type="AlphaFoldDB" id="A0A6A6RY52"/>
<comment type="catalytic activity">
    <reaction evidence="4 6">
        <text>D-erythrose 4-phosphate + phosphoenolpyruvate + H2O = 7-phospho-2-dehydro-3-deoxy-D-arabino-heptonate + phosphate</text>
        <dbReference type="Rhea" id="RHEA:14717"/>
        <dbReference type="ChEBI" id="CHEBI:15377"/>
        <dbReference type="ChEBI" id="CHEBI:16897"/>
        <dbReference type="ChEBI" id="CHEBI:43474"/>
        <dbReference type="ChEBI" id="CHEBI:58394"/>
        <dbReference type="ChEBI" id="CHEBI:58702"/>
        <dbReference type="EC" id="2.5.1.54"/>
    </reaction>
</comment>
<evidence type="ECO:0000256" key="5">
    <source>
        <dbReference type="PIRSR" id="PIRSR602480-1"/>
    </source>
</evidence>
<keyword evidence="5" id="KW-0464">Manganese</keyword>
<reference evidence="8" key="1">
    <citation type="journal article" date="2020" name="Stud. Mycol.">
        <title>101 Dothideomycetes genomes: a test case for predicting lifestyles and emergence of pathogens.</title>
        <authorList>
            <person name="Haridas S."/>
            <person name="Albert R."/>
            <person name="Binder M."/>
            <person name="Bloem J."/>
            <person name="Labutti K."/>
            <person name="Salamov A."/>
            <person name="Andreopoulos B."/>
            <person name="Baker S."/>
            <person name="Barry K."/>
            <person name="Bills G."/>
            <person name="Bluhm B."/>
            <person name="Cannon C."/>
            <person name="Castanera R."/>
            <person name="Culley D."/>
            <person name="Daum C."/>
            <person name="Ezra D."/>
            <person name="Gonzalez J."/>
            <person name="Henrissat B."/>
            <person name="Kuo A."/>
            <person name="Liang C."/>
            <person name="Lipzen A."/>
            <person name="Lutzoni F."/>
            <person name="Magnuson J."/>
            <person name="Mondo S."/>
            <person name="Nolan M."/>
            <person name="Ohm R."/>
            <person name="Pangilinan J."/>
            <person name="Park H.-J."/>
            <person name="Ramirez L."/>
            <person name="Alfaro M."/>
            <person name="Sun H."/>
            <person name="Tritt A."/>
            <person name="Yoshinaga Y."/>
            <person name="Zwiers L.-H."/>
            <person name="Turgeon B."/>
            <person name="Goodwin S."/>
            <person name="Spatafora J."/>
            <person name="Crous P."/>
            <person name="Grigoriev I."/>
        </authorList>
    </citation>
    <scope>NUCLEOTIDE SEQUENCE</scope>
    <source>
        <strain evidence="8">CBS 473.64</strain>
    </source>
</reference>
<evidence type="ECO:0000256" key="1">
    <source>
        <dbReference type="ARBA" id="ARBA00004688"/>
    </source>
</evidence>
<evidence type="ECO:0000256" key="7">
    <source>
        <dbReference type="SAM" id="MobiDB-lite"/>
    </source>
</evidence>
<feature type="binding site" evidence="5">
    <location>
        <position position="160"/>
    </location>
    <ligand>
        <name>Mn(2+)</name>
        <dbReference type="ChEBI" id="CHEBI:29035"/>
    </ligand>
</feature>
<dbReference type="GO" id="GO:0008652">
    <property type="term" value="P:amino acid biosynthetic process"/>
    <property type="evidence" value="ECO:0007669"/>
    <property type="project" value="UniProtKB-KW"/>
</dbReference>
<evidence type="ECO:0000313" key="9">
    <source>
        <dbReference type="Proteomes" id="UP000799753"/>
    </source>
</evidence>
<dbReference type="UniPathway" id="UPA00053">
    <property type="reaction ID" value="UER00084"/>
</dbReference>
<gene>
    <name evidence="8" type="ORF">P280DRAFT_550963</name>
</gene>
<dbReference type="GO" id="GO:0009423">
    <property type="term" value="P:chorismate biosynthetic process"/>
    <property type="evidence" value="ECO:0007669"/>
    <property type="project" value="UniProtKB-UniPathway"/>
</dbReference>
<keyword evidence="6" id="KW-0028">Amino-acid biosynthesis</keyword>
<organism evidence="8 9">
    <name type="scientific">Massarina eburnea CBS 473.64</name>
    <dbReference type="NCBI Taxonomy" id="1395130"/>
    <lineage>
        <taxon>Eukaryota</taxon>
        <taxon>Fungi</taxon>
        <taxon>Dikarya</taxon>
        <taxon>Ascomycota</taxon>
        <taxon>Pezizomycotina</taxon>
        <taxon>Dothideomycetes</taxon>
        <taxon>Pleosporomycetidae</taxon>
        <taxon>Pleosporales</taxon>
        <taxon>Massarineae</taxon>
        <taxon>Massarinaceae</taxon>
        <taxon>Massarina</taxon>
    </lineage>
</organism>
<comment type="cofactor">
    <cofactor evidence="5">
        <name>Mn(2+)</name>
        <dbReference type="ChEBI" id="CHEBI:29035"/>
    </cofactor>
    <cofactor evidence="5">
        <name>Co(2+)</name>
        <dbReference type="ChEBI" id="CHEBI:48828"/>
    </cofactor>
    <cofactor evidence="5">
        <name>Cd(2+)</name>
        <dbReference type="ChEBI" id="CHEBI:48775"/>
    </cofactor>
    <text evidence="5">Binds 1 divalent cation per subunit. The enzyme is active with manganese, cobalt or cadmium ions.</text>
</comment>
<evidence type="ECO:0000256" key="3">
    <source>
        <dbReference type="ARBA" id="ARBA00022679"/>
    </source>
</evidence>
<dbReference type="InterPro" id="IPR013785">
    <property type="entry name" value="Aldolase_TIM"/>
</dbReference>
<feature type="binding site" evidence="5">
    <location>
        <position position="128"/>
    </location>
    <ligand>
        <name>phosphoenolpyruvate</name>
        <dbReference type="ChEBI" id="CHEBI:58702"/>
    </ligand>
</feature>
<dbReference type="EMBL" id="MU006788">
    <property type="protein sequence ID" value="KAF2638894.1"/>
    <property type="molecule type" value="Genomic_DNA"/>
</dbReference>
<name>A0A6A6RY52_9PLEO</name>
<feature type="binding site" evidence="5">
    <location>
        <begin position="70"/>
        <end position="71"/>
    </location>
    <ligand>
        <name>phosphoenolpyruvate</name>
        <dbReference type="ChEBI" id="CHEBI:58702"/>
    </ligand>
</feature>
<dbReference type="EC" id="2.5.1.54" evidence="6"/>
<comment type="similarity">
    <text evidence="2 6">Belongs to the class-II DAHP synthase family.</text>
</comment>
<feature type="binding site" evidence="5">
    <location>
        <position position="93"/>
    </location>
    <ligand>
        <name>phosphoenolpyruvate</name>
        <dbReference type="ChEBI" id="CHEBI:58702"/>
    </ligand>
</feature>
<keyword evidence="5" id="KW-0104">Cadmium</keyword>
<feature type="binding site" evidence="5">
    <location>
        <position position="232"/>
    </location>
    <ligand>
        <name>Mn(2+)</name>
        <dbReference type="ChEBI" id="CHEBI:29035"/>
    </ligand>
</feature>
<keyword evidence="9" id="KW-1185">Reference proteome</keyword>
<comment type="pathway">
    <text evidence="1 6">Metabolic intermediate biosynthesis; chorismate biosynthesis; chorismate from D-erythrose 4-phosphate and phosphoenolpyruvate: step 1/7.</text>
</comment>
<sequence>MKGGQLPATPPTPGPSTPGMGDTLLEETVGPFDGPERAIFTSHEALHLPFESAVTHGRYNTSASFVWIGERSRQLDGAHIEYVRGLRNPIGVKVGPTMDGPTLVGLLDILCPDPGDKDNMGRVTVITRMGADRVEKVLPSLIQAVKQTQHCPVWMCDPCHGNTQTTTNGIKTRHVDRILEELTRTYQTHVSNDSTLGGLHLEQTGEFVTECLDDAEPASEQKLGLHYRSLCDPRLSNVQALKVVRFFVPHSLLQLVSTRPREV</sequence>
<keyword evidence="3 6" id="KW-0808">Transferase</keyword>
<keyword evidence="6" id="KW-0057">Aromatic amino acid biosynthesis</keyword>
<evidence type="ECO:0000256" key="6">
    <source>
        <dbReference type="RuleBase" id="RU363071"/>
    </source>
</evidence>
<protein>
    <recommendedName>
        <fullName evidence="6">Phospho-2-dehydro-3-deoxyheptonate aldolase</fullName>
        <ecNumber evidence="6">2.5.1.54</ecNumber>
    </recommendedName>
</protein>
<feature type="binding site" evidence="5">
    <location>
        <position position="202"/>
    </location>
    <ligand>
        <name>Mn(2+)</name>
        <dbReference type="ChEBI" id="CHEBI:29035"/>
    </ligand>
</feature>
<accession>A0A6A6RY52</accession>
<dbReference type="Pfam" id="PF01474">
    <property type="entry name" value="DAHP_synth_2"/>
    <property type="match status" value="1"/>
</dbReference>
<dbReference type="SUPFAM" id="SSF51569">
    <property type="entry name" value="Aldolase"/>
    <property type="match status" value="1"/>
</dbReference>
<proteinExistence type="inferred from homology"/>
<evidence type="ECO:0000256" key="4">
    <source>
        <dbReference type="ARBA" id="ARBA00047508"/>
    </source>
</evidence>
<dbReference type="OrthoDB" id="2338at2759"/>
<dbReference type="Gene3D" id="3.20.20.70">
    <property type="entry name" value="Aldolase class I"/>
    <property type="match status" value="1"/>
</dbReference>
<dbReference type="Proteomes" id="UP000799753">
    <property type="component" value="Unassembled WGS sequence"/>
</dbReference>
<feature type="region of interest" description="Disordered" evidence="7">
    <location>
        <begin position="1"/>
        <end position="24"/>
    </location>
</feature>
<dbReference type="PANTHER" id="PTHR21337:SF0">
    <property type="entry name" value="PHOSPHO-2-DEHYDRO-3-DEOXYHEPTONATE ALDOLASE"/>
    <property type="match status" value="1"/>
</dbReference>
<dbReference type="GO" id="GO:0009073">
    <property type="term" value="P:aromatic amino acid family biosynthetic process"/>
    <property type="evidence" value="ECO:0007669"/>
    <property type="project" value="UniProtKB-KW"/>
</dbReference>
<dbReference type="InterPro" id="IPR002480">
    <property type="entry name" value="DAHP_synth_2"/>
</dbReference>
<dbReference type="PANTHER" id="PTHR21337">
    <property type="entry name" value="PHOSPHO-2-DEHYDRO-3-DEOXYHEPTONATE ALDOLASE 1, 2"/>
    <property type="match status" value="1"/>
</dbReference>
<keyword evidence="5" id="KW-0170">Cobalt</keyword>